<organism evidence="2 3">
    <name type="scientific">Phaeobacter inhibens</name>
    <dbReference type="NCBI Taxonomy" id="221822"/>
    <lineage>
        <taxon>Bacteria</taxon>
        <taxon>Pseudomonadati</taxon>
        <taxon>Pseudomonadota</taxon>
        <taxon>Alphaproteobacteria</taxon>
        <taxon>Rhodobacterales</taxon>
        <taxon>Roseobacteraceae</taxon>
        <taxon>Phaeobacter</taxon>
    </lineage>
</organism>
<feature type="domain" description="Protein NO VEIN C-terminal" evidence="1">
    <location>
        <begin position="158"/>
        <end position="254"/>
    </location>
</feature>
<dbReference type="Pfam" id="PF13020">
    <property type="entry name" value="NOV_C"/>
    <property type="match status" value="1"/>
</dbReference>
<protein>
    <recommendedName>
        <fullName evidence="1">Protein NO VEIN C-terminal domain-containing protein</fullName>
    </recommendedName>
</protein>
<reference evidence="2 3" key="2">
    <citation type="journal article" date="2017" name="Int. J. Syst. Evol. Microbiol.">
        <title>Adaptation of Surface-Associated Bacteria to the Open Ocean: A Genomically Distinct Subpopulation of Phaeobacter gallaeciensis Colonizes Pacific Mesozooplankton.</title>
        <authorList>
            <person name="Freese H.M."/>
            <person name="Methner A."/>
            <person name="Overmann J."/>
        </authorList>
    </citation>
    <scope>NUCLEOTIDE SEQUENCE [LARGE SCALE GENOMIC DNA]</scope>
    <source>
        <strain evidence="2 3">P66</strain>
    </source>
</reference>
<proteinExistence type="predicted"/>
<accession>A0ABN5GS18</accession>
<name>A0ABN5GS18_9RHOB</name>
<evidence type="ECO:0000313" key="2">
    <source>
        <dbReference type="EMBL" id="AUQ96254.1"/>
    </source>
</evidence>
<gene>
    <name evidence="2" type="ORF">PhaeoP66_03519</name>
</gene>
<dbReference type="EMBL" id="CP010705">
    <property type="protein sequence ID" value="AUQ96254.1"/>
    <property type="molecule type" value="Genomic_DNA"/>
</dbReference>
<evidence type="ECO:0000313" key="3">
    <source>
        <dbReference type="Proteomes" id="UP000236536"/>
    </source>
</evidence>
<dbReference type="InterPro" id="IPR024975">
    <property type="entry name" value="NOV_C"/>
</dbReference>
<keyword evidence="3" id="KW-1185">Reference proteome</keyword>
<dbReference type="Proteomes" id="UP000236536">
    <property type="component" value="Chromosome"/>
</dbReference>
<evidence type="ECO:0000259" key="1">
    <source>
        <dbReference type="Pfam" id="PF13020"/>
    </source>
</evidence>
<sequence>MTSGHWDDNENDVIVASYFSMLNDELSGRPYNKAANNRELQEKTGRSRGSIEFKLSNVTAACVGLGLSTIQGYRPRFNFQMSLAESVARWIAQNPDWETAPKKQQSVGFADAGSLFVGVAPTLRNSPPPEETEQIERVARRFDVAGRDERNRALGHAGEEVVFHYERATLRQRGRDDLAERVRWTSREDGDGAGYDISSFTPEGRVRLIEVKTTNGWDRTPFHISRNELEVSKERCDDWCLLRLFEFARKPKAFELRAPLDAHVSLIATSYQANFQ</sequence>
<dbReference type="RefSeq" id="WP_102875138.1">
    <property type="nucleotide sequence ID" value="NZ_CP010599.1"/>
</dbReference>
<reference evidence="2 3" key="1">
    <citation type="journal article" date="2017" name="Genome Biol. Evol.">
        <title>Trajectories and Drivers of Genome Evolution in Surface-Associated Marine Phaeobacter.</title>
        <authorList>
            <person name="Freese H.M."/>
            <person name="Sikorski J."/>
            <person name="Bunk B."/>
            <person name="Scheuner C."/>
            <person name="Meier-Kolthoff J.P."/>
            <person name="Sproer C."/>
            <person name="Gram L."/>
            <person name="Overmann J."/>
        </authorList>
    </citation>
    <scope>NUCLEOTIDE SEQUENCE [LARGE SCALE GENOMIC DNA]</scope>
    <source>
        <strain evidence="2 3">P66</strain>
    </source>
</reference>